<comment type="caution">
    <text evidence="1">The sequence shown here is derived from an EMBL/GenBank/DDBJ whole genome shotgun (WGS) entry which is preliminary data.</text>
</comment>
<keyword evidence="2" id="KW-1185">Reference proteome</keyword>
<sequence>MASQQEAKDALYGASVAAAQASEQMGNPEHRAKTLTAAAIAYRAATGGAQVGGVFVEK</sequence>
<evidence type="ECO:0000313" key="1">
    <source>
        <dbReference type="EMBL" id="MEJ1154622.1"/>
    </source>
</evidence>
<gene>
    <name evidence="1" type="ORF">WDU96_03290</name>
</gene>
<evidence type="ECO:0000313" key="2">
    <source>
        <dbReference type="Proteomes" id="UP001368654"/>
    </source>
</evidence>
<dbReference type="RefSeq" id="WP_337337056.1">
    <property type="nucleotide sequence ID" value="NZ_JBBDGL010000001.1"/>
</dbReference>
<protein>
    <submittedName>
        <fullName evidence="1">Uncharacterized protein</fullName>
    </submittedName>
</protein>
<accession>A0ABU8LQT9</accession>
<proteinExistence type="predicted"/>
<reference evidence="1 2" key="1">
    <citation type="submission" date="2024-02" db="EMBL/GenBank/DDBJ databases">
        <authorList>
            <person name="Saticioglu I.B."/>
        </authorList>
    </citation>
    <scope>NUCLEOTIDE SEQUENCE [LARGE SCALE GENOMIC DNA]</scope>
    <source>
        <strain evidence="1 2">Mu-86</strain>
    </source>
</reference>
<dbReference type="Proteomes" id="UP001368654">
    <property type="component" value="Unassembled WGS sequence"/>
</dbReference>
<organism evidence="1 2">
    <name type="scientific">Microbacterium marmarense</name>
    <dbReference type="NCBI Taxonomy" id="3122051"/>
    <lineage>
        <taxon>Bacteria</taxon>
        <taxon>Bacillati</taxon>
        <taxon>Actinomycetota</taxon>
        <taxon>Actinomycetes</taxon>
        <taxon>Micrococcales</taxon>
        <taxon>Microbacteriaceae</taxon>
        <taxon>Microbacterium</taxon>
    </lineage>
</organism>
<name>A0ABU8LQT9_9MICO</name>
<dbReference type="EMBL" id="JBBDGL010000001">
    <property type="protein sequence ID" value="MEJ1154622.1"/>
    <property type="molecule type" value="Genomic_DNA"/>
</dbReference>